<protein>
    <submittedName>
        <fullName evidence="2">Pilin</fullName>
    </submittedName>
</protein>
<comment type="caution">
    <text evidence="2">The sequence shown here is derived from an EMBL/GenBank/DDBJ whole genome shotgun (WGS) entry which is preliminary data.</text>
</comment>
<dbReference type="PANTHER" id="PTHR30093">
    <property type="entry name" value="GENERAL SECRETION PATHWAY PROTEIN G"/>
    <property type="match status" value="1"/>
</dbReference>
<evidence type="ECO:0000256" key="1">
    <source>
        <dbReference type="SAM" id="Phobius"/>
    </source>
</evidence>
<keyword evidence="1" id="KW-1133">Transmembrane helix</keyword>
<evidence type="ECO:0000313" key="2">
    <source>
        <dbReference type="EMBL" id="CAB5674127.1"/>
    </source>
</evidence>
<dbReference type="Proteomes" id="UP000834458">
    <property type="component" value="Unassembled WGS sequence"/>
</dbReference>
<feature type="transmembrane region" description="Helical" evidence="1">
    <location>
        <begin position="17"/>
        <end position="40"/>
    </location>
</feature>
<gene>
    <name evidence="2" type="primary">pilE_2</name>
    <name evidence="2" type="ORF">GHA_01027</name>
</gene>
<dbReference type="Pfam" id="PF07963">
    <property type="entry name" value="N_methyl"/>
    <property type="match status" value="1"/>
</dbReference>
<dbReference type="SUPFAM" id="SSF54523">
    <property type="entry name" value="Pili subunits"/>
    <property type="match status" value="1"/>
</dbReference>
<keyword evidence="1" id="KW-0472">Membrane</keyword>
<proteinExistence type="predicted"/>
<dbReference type="InterPro" id="IPR012902">
    <property type="entry name" value="N_methyl_site"/>
</dbReference>
<organism evidence="2 3">
    <name type="scientific">Comamonas aquatica</name>
    <dbReference type="NCBI Taxonomy" id="225991"/>
    <lineage>
        <taxon>Bacteria</taxon>
        <taxon>Pseudomonadati</taxon>
        <taxon>Pseudomonadota</taxon>
        <taxon>Betaproteobacteria</taxon>
        <taxon>Burkholderiales</taxon>
        <taxon>Comamonadaceae</taxon>
        <taxon>Comamonas</taxon>
    </lineage>
</organism>
<dbReference type="AlphaFoldDB" id="A0AA35D684"/>
<evidence type="ECO:0000313" key="3">
    <source>
        <dbReference type="Proteomes" id="UP000834458"/>
    </source>
</evidence>
<dbReference type="PROSITE" id="PS00409">
    <property type="entry name" value="PROKAR_NTER_METHYL"/>
    <property type="match status" value="1"/>
</dbReference>
<dbReference type="NCBIfam" id="TIGR02532">
    <property type="entry name" value="IV_pilin_GFxxxE"/>
    <property type="match status" value="1"/>
</dbReference>
<dbReference type="InterPro" id="IPR045584">
    <property type="entry name" value="Pilin-like"/>
</dbReference>
<keyword evidence="1" id="KW-0812">Transmembrane</keyword>
<dbReference type="RefSeq" id="WP_234687832.1">
    <property type="nucleotide sequence ID" value="NZ_CAHPRW010000004.1"/>
</dbReference>
<dbReference type="Gene3D" id="3.30.700.10">
    <property type="entry name" value="Glycoprotein, Type 4 Pilin"/>
    <property type="match status" value="1"/>
</dbReference>
<dbReference type="GO" id="GO:0043683">
    <property type="term" value="P:type IV pilus assembly"/>
    <property type="evidence" value="ECO:0007669"/>
    <property type="project" value="InterPro"/>
</dbReference>
<dbReference type="InterPro" id="IPR031982">
    <property type="entry name" value="PilE-like"/>
</dbReference>
<dbReference type="EMBL" id="CAHPSC010000010">
    <property type="protein sequence ID" value="CAB5674127.1"/>
    <property type="molecule type" value="Genomic_DNA"/>
</dbReference>
<dbReference type="Pfam" id="PF16732">
    <property type="entry name" value="ComP_DUS"/>
    <property type="match status" value="1"/>
</dbReference>
<reference evidence="2" key="1">
    <citation type="submission" date="2020-05" db="EMBL/GenBank/DDBJ databases">
        <authorList>
            <person name="Delgado-Blas J."/>
        </authorList>
    </citation>
    <scope>NUCLEOTIDE SEQUENCE</scope>
    <source>
        <strain evidence="2">BB1454</strain>
    </source>
</reference>
<dbReference type="PANTHER" id="PTHR30093:SF47">
    <property type="entry name" value="TYPE IV PILUS NON-CORE MINOR PILIN PILE"/>
    <property type="match status" value="1"/>
</dbReference>
<sequence length="150" mass="16611">MGIICRHRPQHATARGFTLIELMITVAIVAVLGAVAYPSYQESVRKSRRAEARVALMEVLQQQERYMTQYNSYLAFTTSATDVPFKNFSGSERSKASYLVGARACANQTIANCVEVFATPTYTDPWVTELRITSTGVKACTSSKPSVCWN</sequence>
<accession>A0AA35D684</accession>
<name>A0AA35D684_9BURK</name>